<dbReference type="PANTHER" id="PTHR35093">
    <property type="entry name" value="OUTER MEMBRANE PROTEIN NMB0088-RELATED"/>
    <property type="match status" value="1"/>
</dbReference>
<reference evidence="9 10" key="1">
    <citation type="submission" date="2018-02" db="EMBL/GenBank/DDBJ databases">
        <title>The draft genome of Sphingobacterium gobiense H7.</title>
        <authorList>
            <person name="Li L."/>
            <person name="Liu L."/>
            <person name="Zhang X."/>
            <person name="Wang T."/>
            <person name="Liang L."/>
        </authorList>
    </citation>
    <scope>NUCLEOTIDE SEQUENCE [LARGE SCALE GENOMIC DNA]</scope>
    <source>
        <strain evidence="9 10">ACCC 05757</strain>
    </source>
</reference>
<comment type="caution">
    <text evidence="9">The sequence shown here is derived from an EMBL/GenBank/DDBJ whole genome shotgun (WGS) entry which is preliminary data.</text>
</comment>
<keyword evidence="4" id="KW-0812">Transmembrane</keyword>
<evidence type="ECO:0000256" key="3">
    <source>
        <dbReference type="ARBA" id="ARBA00022452"/>
    </source>
</evidence>
<evidence type="ECO:0000256" key="5">
    <source>
        <dbReference type="ARBA" id="ARBA00022729"/>
    </source>
</evidence>
<comment type="similarity">
    <text evidence="2">Belongs to the OmpP1/FadL family.</text>
</comment>
<accession>A0A2S9JS50</accession>
<dbReference type="PANTHER" id="PTHR35093:SF8">
    <property type="entry name" value="OUTER MEMBRANE PROTEIN NMB0088-RELATED"/>
    <property type="match status" value="1"/>
</dbReference>
<dbReference type="AlphaFoldDB" id="A0A2S9JS50"/>
<keyword evidence="10" id="KW-1185">Reference proteome</keyword>
<dbReference type="EMBL" id="PVBS01000001">
    <property type="protein sequence ID" value="PRD56116.1"/>
    <property type="molecule type" value="Genomic_DNA"/>
</dbReference>
<keyword evidence="6" id="KW-0472">Membrane</keyword>
<dbReference type="InterPro" id="IPR005017">
    <property type="entry name" value="OMPP1/FadL/TodX"/>
</dbReference>
<evidence type="ECO:0000256" key="2">
    <source>
        <dbReference type="ARBA" id="ARBA00008163"/>
    </source>
</evidence>
<dbReference type="GO" id="GO:0015483">
    <property type="term" value="F:long-chain fatty acid transporting porin activity"/>
    <property type="evidence" value="ECO:0007669"/>
    <property type="project" value="TreeGrafter"/>
</dbReference>
<gene>
    <name evidence="9" type="ORF">C5749_02225</name>
</gene>
<dbReference type="GO" id="GO:0009279">
    <property type="term" value="C:cell outer membrane"/>
    <property type="evidence" value="ECO:0007669"/>
    <property type="project" value="UniProtKB-SubCell"/>
</dbReference>
<dbReference type="OrthoDB" id="9765571at2"/>
<evidence type="ECO:0000256" key="7">
    <source>
        <dbReference type="ARBA" id="ARBA00023237"/>
    </source>
</evidence>
<proteinExistence type="inferred from homology"/>
<dbReference type="Gene3D" id="2.40.160.60">
    <property type="entry name" value="Outer membrane protein transport protein (OMPP1/FadL/TodX)"/>
    <property type="match status" value="1"/>
</dbReference>
<dbReference type="SUPFAM" id="SSF56935">
    <property type="entry name" value="Porins"/>
    <property type="match status" value="1"/>
</dbReference>
<dbReference type="RefSeq" id="WP_105722610.1">
    <property type="nucleotide sequence ID" value="NZ_PVBS01000001.1"/>
</dbReference>
<protein>
    <recommendedName>
        <fullName evidence="11">Hemin receptor</fullName>
    </recommendedName>
</protein>
<name>A0A2S9JS50_9SPHI</name>
<sequence>MRIKNILFTSLLVSGISFSGYGQSVGNGLIFSQETNGGSARFRGLGNANTALGGDISSITGNPAGLGFFGQSDISVTFNYNNAANKGTYFGNSVTRNKGRFGLDQAGVVFHFPKNEGYYGWQNFNVGISYENTNRFSNNVRYEGINPDNSIVGAYTDDIADFGDQALANSLYDIKLIERFADADMGYFPMTNQRGNKDQISDILTTGNSFRTSLAFGGNYNNVFYIGGNIGFSSFIHENSAQFSEYGWTKDAAAVTANNPNSNFVDPDHEDNRFLGKNYEMLDDYYQRSEGTGIDFKIGAMYKPTVDWNIGATITSPTWYTIDQYTESYIGVDYYDSEDAGEAFDFGETEFTDDFSYRLVTPWKFGLGVSKFFGRGLISADAEYVNHANIKIRDIGRVNSSEDELWDEDFKAAYKGAVNLRIGGEYLITNTISGRAGINYFGNPYKNADNTQYSGSLGLGTKLTNTLYLDLAVVHLVNDYKVSPYLINEEFWGSASPVADIKHQRTNVVLTLGAKF</sequence>
<evidence type="ECO:0000256" key="1">
    <source>
        <dbReference type="ARBA" id="ARBA00004571"/>
    </source>
</evidence>
<evidence type="ECO:0000256" key="4">
    <source>
        <dbReference type="ARBA" id="ARBA00022692"/>
    </source>
</evidence>
<evidence type="ECO:0000313" key="10">
    <source>
        <dbReference type="Proteomes" id="UP000238642"/>
    </source>
</evidence>
<evidence type="ECO:0008006" key="11">
    <source>
        <dbReference type="Google" id="ProtNLM"/>
    </source>
</evidence>
<evidence type="ECO:0000256" key="8">
    <source>
        <dbReference type="SAM" id="SignalP"/>
    </source>
</evidence>
<keyword evidence="7" id="KW-0998">Cell outer membrane</keyword>
<dbReference type="Proteomes" id="UP000238642">
    <property type="component" value="Unassembled WGS sequence"/>
</dbReference>
<keyword evidence="3" id="KW-1134">Transmembrane beta strand</keyword>
<evidence type="ECO:0000256" key="6">
    <source>
        <dbReference type="ARBA" id="ARBA00023136"/>
    </source>
</evidence>
<organism evidence="9 10">
    <name type="scientific">Sphingobacterium gobiense</name>
    <dbReference type="NCBI Taxonomy" id="1382456"/>
    <lineage>
        <taxon>Bacteria</taxon>
        <taxon>Pseudomonadati</taxon>
        <taxon>Bacteroidota</taxon>
        <taxon>Sphingobacteriia</taxon>
        <taxon>Sphingobacteriales</taxon>
        <taxon>Sphingobacteriaceae</taxon>
        <taxon>Sphingobacterium</taxon>
    </lineage>
</organism>
<feature type="chain" id="PRO_5015492500" description="Hemin receptor" evidence="8">
    <location>
        <begin position="20"/>
        <end position="516"/>
    </location>
</feature>
<comment type="subcellular location">
    <subcellularLocation>
        <location evidence="1">Cell outer membrane</location>
        <topology evidence="1">Multi-pass membrane protein</topology>
    </subcellularLocation>
</comment>
<keyword evidence="5 8" id="KW-0732">Signal</keyword>
<feature type="signal peptide" evidence="8">
    <location>
        <begin position="1"/>
        <end position="19"/>
    </location>
</feature>
<evidence type="ECO:0000313" key="9">
    <source>
        <dbReference type="EMBL" id="PRD56116.1"/>
    </source>
</evidence>